<reference evidence="2 3" key="1">
    <citation type="submission" date="2016-10" db="EMBL/GenBank/DDBJ databases">
        <authorList>
            <person name="de Groot N.N."/>
        </authorList>
    </citation>
    <scope>NUCLEOTIDE SEQUENCE [LARGE SCALE GENOMIC DNA]</scope>
    <source>
        <strain evidence="2 3">DSM 6059</strain>
    </source>
</reference>
<dbReference type="Proteomes" id="UP000198862">
    <property type="component" value="Unassembled WGS sequence"/>
</dbReference>
<sequence>MKTFIYSIFYLSLITALGYLAFSNTTSNTWLSGLFLNDSSEKTTQKMLVDISHSIESQFKKLQEKNKVQSQTITLLEQQMHTLKKQMQDMTVSAETKINMLEGKIANKEALGKSKKTTENKVTNLENNDLSTQQESIQVLAERKMSLREIADKMNMRALSSLSGS</sequence>
<evidence type="ECO:0000313" key="3">
    <source>
        <dbReference type="Proteomes" id="UP000198862"/>
    </source>
</evidence>
<keyword evidence="3" id="KW-1185">Reference proteome</keyword>
<gene>
    <name evidence="2" type="ORF">SAMN02745724_04523</name>
</gene>
<dbReference type="EMBL" id="FOLO01000057">
    <property type="protein sequence ID" value="SFD43678.1"/>
    <property type="molecule type" value="Genomic_DNA"/>
</dbReference>
<feature type="coiled-coil region" evidence="1">
    <location>
        <begin position="59"/>
        <end position="128"/>
    </location>
</feature>
<dbReference type="OrthoDB" id="6293124at2"/>
<dbReference type="STRING" id="1123010.SAMN02745724_04523"/>
<keyword evidence="1" id="KW-0175">Coiled coil</keyword>
<proteinExistence type="predicted"/>
<evidence type="ECO:0000256" key="1">
    <source>
        <dbReference type="SAM" id="Coils"/>
    </source>
</evidence>
<dbReference type="AlphaFoldDB" id="A0A1I1SGB8"/>
<protein>
    <submittedName>
        <fullName evidence="2">Uncharacterized protein</fullName>
    </submittedName>
</protein>
<name>A0A1I1SGB8_9GAMM</name>
<evidence type="ECO:0000313" key="2">
    <source>
        <dbReference type="EMBL" id="SFD43678.1"/>
    </source>
</evidence>
<organism evidence="2 3">
    <name type="scientific">Pseudoalteromonas denitrificans DSM 6059</name>
    <dbReference type="NCBI Taxonomy" id="1123010"/>
    <lineage>
        <taxon>Bacteria</taxon>
        <taxon>Pseudomonadati</taxon>
        <taxon>Pseudomonadota</taxon>
        <taxon>Gammaproteobacteria</taxon>
        <taxon>Alteromonadales</taxon>
        <taxon>Pseudoalteromonadaceae</taxon>
        <taxon>Pseudoalteromonas</taxon>
    </lineage>
</organism>
<dbReference type="RefSeq" id="WP_091990102.1">
    <property type="nucleotide sequence ID" value="NZ_FOLO01000057.1"/>
</dbReference>
<accession>A0A1I1SGB8</accession>